<keyword evidence="3" id="KW-0722">Serine protease inhibitor</keyword>
<dbReference type="GO" id="GO:0009611">
    <property type="term" value="P:response to wounding"/>
    <property type="evidence" value="ECO:0007669"/>
    <property type="project" value="InterPro"/>
</dbReference>
<dbReference type="AlphaFoldDB" id="A0A498HSR5"/>
<evidence type="ECO:0000313" key="4">
    <source>
        <dbReference type="EMBL" id="RXH73829.1"/>
    </source>
</evidence>
<dbReference type="InterPro" id="IPR000864">
    <property type="entry name" value="Prot_inh_pot1"/>
</dbReference>
<organism evidence="4 5">
    <name type="scientific">Malus domestica</name>
    <name type="common">Apple</name>
    <name type="synonym">Pyrus malus</name>
    <dbReference type="NCBI Taxonomy" id="3750"/>
    <lineage>
        <taxon>Eukaryota</taxon>
        <taxon>Viridiplantae</taxon>
        <taxon>Streptophyta</taxon>
        <taxon>Embryophyta</taxon>
        <taxon>Tracheophyta</taxon>
        <taxon>Spermatophyta</taxon>
        <taxon>Magnoliopsida</taxon>
        <taxon>eudicotyledons</taxon>
        <taxon>Gunneridae</taxon>
        <taxon>Pentapetalae</taxon>
        <taxon>rosids</taxon>
        <taxon>fabids</taxon>
        <taxon>Rosales</taxon>
        <taxon>Rosaceae</taxon>
        <taxon>Amygdaloideae</taxon>
        <taxon>Maleae</taxon>
        <taxon>Malus</taxon>
    </lineage>
</organism>
<proteinExistence type="inferred from homology"/>
<evidence type="ECO:0000313" key="5">
    <source>
        <dbReference type="Proteomes" id="UP000290289"/>
    </source>
</evidence>
<gene>
    <name evidence="4" type="ORF">DVH24_016651</name>
</gene>
<dbReference type="EMBL" id="RDQH01000341">
    <property type="protein sequence ID" value="RXH73829.1"/>
    <property type="molecule type" value="Genomic_DNA"/>
</dbReference>
<evidence type="ECO:0000256" key="3">
    <source>
        <dbReference type="ARBA" id="ARBA00022900"/>
    </source>
</evidence>
<dbReference type="PANTHER" id="PTHR33091">
    <property type="entry name" value="PROTEIN, PUTATIVE, EXPRESSED-RELATED"/>
    <property type="match status" value="1"/>
</dbReference>
<comment type="caution">
    <text evidence="4">The sequence shown here is derived from an EMBL/GenBank/DDBJ whole genome shotgun (WGS) entry which is preliminary data.</text>
</comment>
<dbReference type="Proteomes" id="UP000290289">
    <property type="component" value="Chromosome 15"/>
</dbReference>
<accession>A0A498HSR5</accession>
<dbReference type="PANTHER" id="PTHR33091:SF44">
    <property type="entry name" value="SERINE PROTEASE INHIBITOR POTATO INHIBITOR I-TYPE FAMILY PROTEIN"/>
    <property type="match status" value="1"/>
</dbReference>
<dbReference type="GO" id="GO:0004867">
    <property type="term" value="F:serine-type endopeptidase inhibitor activity"/>
    <property type="evidence" value="ECO:0007669"/>
    <property type="project" value="UniProtKB-KW"/>
</dbReference>
<evidence type="ECO:0000256" key="2">
    <source>
        <dbReference type="ARBA" id="ARBA00022690"/>
    </source>
</evidence>
<comment type="similarity">
    <text evidence="1">Belongs to the protease inhibitor I13 (potato type I serine protease inhibitor) family.</text>
</comment>
<evidence type="ECO:0008006" key="6">
    <source>
        <dbReference type="Google" id="ProtNLM"/>
    </source>
</evidence>
<reference evidence="4 5" key="1">
    <citation type="submission" date="2018-10" db="EMBL/GenBank/DDBJ databases">
        <title>A high-quality apple genome assembly.</title>
        <authorList>
            <person name="Hu J."/>
        </authorList>
    </citation>
    <scope>NUCLEOTIDE SEQUENCE [LARGE SCALE GENOMIC DNA]</scope>
    <source>
        <strain evidence="5">cv. HFTH1</strain>
        <tissue evidence="4">Young leaf</tissue>
    </source>
</reference>
<name>A0A498HSR5_MALDO</name>
<dbReference type="PROSITE" id="PS00285">
    <property type="entry name" value="POTATO_INHIBITOR"/>
    <property type="match status" value="1"/>
</dbReference>
<sequence length="90" mass="9807">MVGASWPHYPPCVSEDCTNAACCGQEFKYVWPELIGKPASEAAEIIKKSNPAVTVLILKPGFIRLENFCCNRVYVFSDGNGRVSEVPTVG</sequence>
<protein>
    <recommendedName>
        <fullName evidence="6">Proteinase inhibitor</fullName>
    </recommendedName>
</protein>
<keyword evidence="5" id="KW-1185">Reference proteome</keyword>
<dbReference type="Pfam" id="PF00280">
    <property type="entry name" value="potato_inhibit"/>
    <property type="match status" value="1"/>
</dbReference>
<dbReference type="Gene3D" id="3.30.10.10">
    <property type="entry name" value="Trypsin Inhibitor V, subunit A"/>
    <property type="match status" value="1"/>
</dbReference>
<dbReference type="SUPFAM" id="SSF54654">
    <property type="entry name" value="CI-2 family of serine protease inhibitors"/>
    <property type="match status" value="1"/>
</dbReference>
<dbReference type="InterPro" id="IPR036354">
    <property type="entry name" value="Prot_inh_pot1_sf"/>
</dbReference>
<evidence type="ECO:0000256" key="1">
    <source>
        <dbReference type="ARBA" id="ARBA00008210"/>
    </source>
</evidence>
<dbReference type="STRING" id="3750.A0A498HSR5"/>
<keyword evidence="2" id="KW-0646">Protease inhibitor</keyword>